<dbReference type="PANTHER" id="PTHR33055:SF3">
    <property type="entry name" value="PUTATIVE TRANSPOSASE FOR IS117-RELATED"/>
    <property type="match status" value="1"/>
</dbReference>
<name>A0A7T2S6Q5_DELAC</name>
<dbReference type="InterPro" id="IPR003346">
    <property type="entry name" value="Transposase_20"/>
</dbReference>
<dbReference type="GO" id="GO:0004803">
    <property type="term" value="F:transposase activity"/>
    <property type="evidence" value="ECO:0007669"/>
    <property type="project" value="InterPro"/>
</dbReference>
<organism evidence="4 5">
    <name type="scientific">Delftia acidovorans</name>
    <name type="common">Pseudomonas acidovorans</name>
    <name type="synonym">Comamonas acidovorans</name>
    <dbReference type="NCBI Taxonomy" id="80866"/>
    <lineage>
        <taxon>Bacteria</taxon>
        <taxon>Pseudomonadati</taxon>
        <taxon>Pseudomonadota</taxon>
        <taxon>Betaproteobacteria</taxon>
        <taxon>Burkholderiales</taxon>
        <taxon>Comamonadaceae</taxon>
        <taxon>Delftia</taxon>
    </lineage>
</organism>
<dbReference type="NCBIfam" id="NF033542">
    <property type="entry name" value="transpos_IS110"/>
    <property type="match status" value="1"/>
</dbReference>
<accession>A0A7T2S6Q5</accession>
<feature type="domain" description="Transposase IS110-like N-terminal" evidence="2">
    <location>
        <begin position="12"/>
        <end position="147"/>
    </location>
</feature>
<reference evidence="4 5" key="1">
    <citation type="submission" date="2020-12" db="EMBL/GenBank/DDBJ databases">
        <title>FDA dAtabase for Regulatory Grade micrObial Sequences (FDA-ARGOS): Supporting development and validation of Infectious Disease Dx tests.</title>
        <authorList>
            <person name="Sproer C."/>
            <person name="Gronow S."/>
            <person name="Severitt S."/>
            <person name="Schroder I."/>
            <person name="Tallon L."/>
            <person name="Sadzewicz L."/>
            <person name="Zhao X."/>
            <person name="Boylan J."/>
            <person name="Ott S."/>
            <person name="Bowen H."/>
            <person name="Vavikolanu K."/>
            <person name="Mehta A."/>
            <person name="Aluvathingal J."/>
            <person name="Nadendla S."/>
            <person name="Lowell S."/>
            <person name="Myers T."/>
            <person name="Yan Y."/>
            <person name="Sichtig H."/>
        </authorList>
    </citation>
    <scope>NUCLEOTIDE SEQUENCE [LARGE SCALE GENOMIC DNA]</scope>
    <source>
        <strain evidence="4 5">FDAARGOS_909</strain>
    </source>
</reference>
<keyword evidence="1" id="KW-0175">Coiled coil</keyword>
<evidence type="ECO:0000256" key="1">
    <source>
        <dbReference type="SAM" id="Coils"/>
    </source>
</evidence>
<dbReference type="RefSeq" id="WP_197956682.1">
    <property type="nucleotide sequence ID" value="NZ_CP065668.1"/>
</dbReference>
<dbReference type="Pfam" id="PF02371">
    <property type="entry name" value="Transposase_20"/>
    <property type="match status" value="1"/>
</dbReference>
<protein>
    <submittedName>
        <fullName evidence="4">IS110 family transposase</fullName>
    </submittedName>
</protein>
<dbReference type="InterPro" id="IPR047650">
    <property type="entry name" value="Transpos_IS110"/>
</dbReference>
<sequence length="349" mass="38519">MSNQQCTAVTYGIDLGKTWFHVVGLDHTGNPIKRAKLNRASIIRFFINIPAALVGMEACPGSQWLARKLQALGHQVRIVPAQFVKPYVKSNKNDTIDAAVIAEAITRPTMRFVQIKQCDQVDLQALHHSRDLLVSTRTRLINQMRAFCLEYGVAMRNGVGAFKVALPPVLSDESNDLTPGMRELLVDLAQELSTLEDRIAQFTRKINAQADASDIARRLATIPGVGQLTATALVAAVGDARHFKTARDLSAWLGLTPAQYSTGGKTHLTGISKRGNSYVRKLLIHGARSCSMHLDRTKDRLGLWIEALEGRLHHNKMVVALANKLARIAWVVLTKPGALYERRVPQLVT</sequence>
<dbReference type="GO" id="GO:0006313">
    <property type="term" value="P:DNA transposition"/>
    <property type="evidence" value="ECO:0007669"/>
    <property type="project" value="InterPro"/>
</dbReference>
<evidence type="ECO:0000259" key="2">
    <source>
        <dbReference type="Pfam" id="PF01548"/>
    </source>
</evidence>
<dbReference type="Proteomes" id="UP000594778">
    <property type="component" value="Chromosome"/>
</dbReference>
<dbReference type="Pfam" id="PF01548">
    <property type="entry name" value="DEDD_Tnp_IS110"/>
    <property type="match status" value="1"/>
</dbReference>
<dbReference type="AlphaFoldDB" id="A0A7T2S6Q5"/>
<dbReference type="GO" id="GO:0003677">
    <property type="term" value="F:DNA binding"/>
    <property type="evidence" value="ECO:0007669"/>
    <property type="project" value="InterPro"/>
</dbReference>
<evidence type="ECO:0000259" key="3">
    <source>
        <dbReference type="Pfam" id="PF02371"/>
    </source>
</evidence>
<dbReference type="PANTHER" id="PTHR33055">
    <property type="entry name" value="TRANSPOSASE FOR INSERTION SEQUENCE ELEMENT IS1111A"/>
    <property type="match status" value="1"/>
</dbReference>
<dbReference type="EMBL" id="CP065668">
    <property type="protein sequence ID" value="QPS09960.1"/>
    <property type="molecule type" value="Genomic_DNA"/>
</dbReference>
<dbReference type="InterPro" id="IPR002525">
    <property type="entry name" value="Transp_IS110-like_N"/>
</dbReference>
<gene>
    <name evidence="4" type="ORF">I6G66_08165</name>
</gene>
<evidence type="ECO:0000313" key="5">
    <source>
        <dbReference type="Proteomes" id="UP000594778"/>
    </source>
</evidence>
<feature type="coiled-coil region" evidence="1">
    <location>
        <begin position="185"/>
        <end position="212"/>
    </location>
</feature>
<feature type="domain" description="Transposase IS116/IS110/IS902 C-terminal" evidence="3">
    <location>
        <begin position="217"/>
        <end position="297"/>
    </location>
</feature>
<proteinExistence type="predicted"/>
<evidence type="ECO:0000313" key="4">
    <source>
        <dbReference type="EMBL" id="QPS09960.1"/>
    </source>
</evidence>